<organism evidence="5">
    <name type="scientific">Aureococcus anophagefferens</name>
    <name type="common">Harmful bloom alga</name>
    <dbReference type="NCBI Taxonomy" id="44056"/>
    <lineage>
        <taxon>Eukaryota</taxon>
        <taxon>Sar</taxon>
        <taxon>Stramenopiles</taxon>
        <taxon>Ochrophyta</taxon>
        <taxon>Pelagophyceae</taxon>
        <taxon>Pelagomonadales</taxon>
        <taxon>Pelagomonadaceae</taxon>
        <taxon>Aureococcus</taxon>
    </lineage>
</organism>
<dbReference type="OMA" id="ICNSLTM"/>
<evidence type="ECO:0000313" key="5">
    <source>
        <dbReference type="Proteomes" id="UP000002729"/>
    </source>
</evidence>
<dbReference type="RefSeq" id="XP_009036240.1">
    <property type="nucleotide sequence ID" value="XM_009037992.1"/>
</dbReference>
<dbReference type="GO" id="GO:0010960">
    <property type="term" value="P:magnesium ion homeostasis"/>
    <property type="evidence" value="ECO:0007669"/>
    <property type="project" value="InterPro"/>
</dbReference>
<name>F0Y7L0_AURAN</name>
<dbReference type="InParanoid" id="F0Y7L0"/>
<reference evidence="4 5" key="1">
    <citation type="journal article" date="2011" name="Proc. Natl. Acad. Sci. U.S.A.">
        <title>Niche of harmful alga Aureococcus anophagefferens revealed through ecogenomics.</title>
        <authorList>
            <person name="Gobler C.J."/>
            <person name="Berry D.L."/>
            <person name="Dyhrman S.T."/>
            <person name="Wilhelm S.W."/>
            <person name="Salamov A."/>
            <person name="Lobanov A.V."/>
            <person name="Zhang Y."/>
            <person name="Collier J.L."/>
            <person name="Wurch L.L."/>
            <person name="Kustka A.B."/>
            <person name="Dill B.D."/>
            <person name="Shah M."/>
            <person name="VerBerkmoes N.C."/>
            <person name="Kuo A."/>
            <person name="Terry A."/>
            <person name="Pangilinan J."/>
            <person name="Lindquist E.A."/>
            <person name="Lucas S."/>
            <person name="Paulsen I.T."/>
            <person name="Hattenrath-Lehmann T.K."/>
            <person name="Talmage S.C."/>
            <person name="Walker E.A."/>
            <person name="Koch F."/>
            <person name="Burson A.M."/>
            <person name="Marcoval M.A."/>
            <person name="Tang Y.Z."/>
            <person name="Lecleir G.R."/>
            <person name="Coyne K.J."/>
            <person name="Berg G.M."/>
            <person name="Bertrand E.M."/>
            <person name="Saito M.A."/>
            <person name="Gladyshev V.N."/>
            <person name="Grigoriev I.V."/>
        </authorList>
    </citation>
    <scope>NUCLEOTIDE SEQUENCE [LARGE SCALE GENOMIC DNA]</scope>
    <source>
        <strain evidence="5">CCMP 1984</strain>
    </source>
</reference>
<accession>F0Y7L0</accession>
<keyword evidence="1 2" id="KW-1133">Transmembrane helix</keyword>
<dbReference type="Proteomes" id="UP000002729">
    <property type="component" value="Unassembled WGS sequence"/>
</dbReference>
<dbReference type="PANTHER" id="PTHR12064">
    <property type="entry name" value="METAL TRANSPORTER CNNM"/>
    <property type="match status" value="1"/>
</dbReference>
<dbReference type="GO" id="GO:0016020">
    <property type="term" value="C:membrane"/>
    <property type="evidence" value="ECO:0007669"/>
    <property type="project" value="UniProtKB-UniRule"/>
</dbReference>
<dbReference type="InterPro" id="IPR002550">
    <property type="entry name" value="CNNM"/>
</dbReference>
<dbReference type="PANTHER" id="PTHR12064:SF94">
    <property type="entry name" value="UNEXTENDED PROTEIN"/>
    <property type="match status" value="1"/>
</dbReference>
<feature type="non-terminal residue" evidence="4">
    <location>
        <position position="1"/>
    </location>
</feature>
<feature type="domain" description="CNNM transmembrane" evidence="3">
    <location>
        <begin position="1"/>
        <end position="102"/>
    </location>
</feature>
<proteinExistence type="predicted"/>
<gene>
    <name evidence="4" type="ORF">AURANDRAFT_16761</name>
</gene>
<feature type="transmembrane region" description="Helical" evidence="2">
    <location>
        <begin position="41"/>
        <end position="59"/>
    </location>
</feature>
<dbReference type="PROSITE" id="PS51846">
    <property type="entry name" value="CNNM"/>
    <property type="match status" value="1"/>
</dbReference>
<keyword evidence="5" id="KW-1185">Reference proteome</keyword>
<feature type="non-terminal residue" evidence="4">
    <location>
        <position position="102"/>
    </location>
</feature>
<dbReference type="InterPro" id="IPR045095">
    <property type="entry name" value="ACDP"/>
</dbReference>
<feature type="transmembrane region" description="Helical" evidence="2">
    <location>
        <begin position="12"/>
        <end position="35"/>
    </location>
</feature>
<dbReference type="eggNOG" id="KOG2118">
    <property type="taxonomic scope" value="Eukaryota"/>
</dbReference>
<evidence type="ECO:0000313" key="4">
    <source>
        <dbReference type="EMBL" id="EGB09117.1"/>
    </source>
</evidence>
<dbReference type="OrthoDB" id="5353557at2759"/>
<keyword evidence="1 2" id="KW-0472">Membrane</keyword>
<dbReference type="KEGG" id="aaf:AURANDRAFT_16761"/>
<evidence type="ECO:0000256" key="1">
    <source>
        <dbReference type="PROSITE-ProRule" id="PRU01193"/>
    </source>
</evidence>
<dbReference type="EMBL" id="GL833126">
    <property type="protein sequence ID" value="EGB09117.1"/>
    <property type="molecule type" value="Genomic_DNA"/>
</dbReference>
<protein>
    <recommendedName>
        <fullName evidence="3">CNNM transmembrane domain-containing protein</fullName>
    </recommendedName>
</protein>
<evidence type="ECO:0000256" key="2">
    <source>
        <dbReference type="SAM" id="Phobius"/>
    </source>
</evidence>
<evidence type="ECO:0000259" key="3">
    <source>
        <dbReference type="PROSITE" id="PS51846"/>
    </source>
</evidence>
<sequence length="102" mass="10776">RDAATIQPLRKTGNLLLCTLLLGNTLVNAMIAILLSDMTSGVVGGLVTTALIVVFGEIIPQSVCSRYALRIGARSVPLVWLFVGVCFAAAYPIAKLLDYVLG</sequence>
<dbReference type="GeneID" id="20218713"/>
<keyword evidence="1 2" id="KW-0812">Transmembrane</keyword>
<feature type="transmembrane region" description="Helical" evidence="2">
    <location>
        <begin position="71"/>
        <end position="94"/>
    </location>
</feature>
<dbReference type="AlphaFoldDB" id="F0Y7L0"/>
<dbReference type="Pfam" id="PF01595">
    <property type="entry name" value="CNNM"/>
    <property type="match status" value="1"/>
</dbReference>